<dbReference type="SUPFAM" id="SSF56112">
    <property type="entry name" value="Protein kinase-like (PK-like)"/>
    <property type="match status" value="2"/>
</dbReference>
<keyword evidence="4" id="KW-0418">Kinase</keyword>
<keyword evidence="1" id="KW-0723">Serine/threonine-protein kinase</keyword>
<accession>A0A1I8FK90</accession>
<evidence type="ECO:0000256" key="4">
    <source>
        <dbReference type="ARBA" id="ARBA00022777"/>
    </source>
</evidence>
<dbReference type="PANTHER" id="PTHR24351">
    <property type="entry name" value="RIBOSOMAL PROTEIN S6 KINASE"/>
    <property type="match status" value="1"/>
</dbReference>
<dbReference type="Proteomes" id="UP000095280">
    <property type="component" value="Unplaced"/>
</dbReference>
<dbReference type="AlphaFoldDB" id="A0A1I8FK90"/>
<dbReference type="Pfam" id="PF00069">
    <property type="entry name" value="Pkinase"/>
    <property type="match status" value="1"/>
</dbReference>
<evidence type="ECO:0000256" key="3">
    <source>
        <dbReference type="ARBA" id="ARBA00022741"/>
    </source>
</evidence>
<dbReference type="GO" id="GO:0005524">
    <property type="term" value="F:ATP binding"/>
    <property type="evidence" value="ECO:0007669"/>
    <property type="project" value="UniProtKB-KW"/>
</dbReference>
<dbReference type="Gene3D" id="1.10.510.10">
    <property type="entry name" value="Transferase(Phosphotransferase) domain 1"/>
    <property type="match status" value="2"/>
</dbReference>
<evidence type="ECO:0000256" key="1">
    <source>
        <dbReference type="ARBA" id="ARBA00022527"/>
    </source>
</evidence>
<evidence type="ECO:0000259" key="7">
    <source>
        <dbReference type="PROSITE" id="PS50011"/>
    </source>
</evidence>
<dbReference type="InterPro" id="IPR011009">
    <property type="entry name" value="Kinase-like_dom_sf"/>
</dbReference>
<protein>
    <submittedName>
        <fullName evidence="9">Protein kinase domain-containing protein</fullName>
    </submittedName>
</protein>
<name>A0A1I8FK90_9PLAT</name>
<reference evidence="9" key="1">
    <citation type="submission" date="2016-11" db="UniProtKB">
        <authorList>
            <consortium name="WormBaseParasite"/>
        </authorList>
    </citation>
    <scope>IDENTIFICATION</scope>
</reference>
<keyword evidence="2" id="KW-0808">Transferase</keyword>
<dbReference type="SMART" id="SM00220">
    <property type="entry name" value="S_TKc"/>
    <property type="match status" value="1"/>
</dbReference>
<dbReference type="InterPro" id="IPR000719">
    <property type="entry name" value="Prot_kinase_dom"/>
</dbReference>
<dbReference type="GO" id="GO:0004674">
    <property type="term" value="F:protein serine/threonine kinase activity"/>
    <property type="evidence" value="ECO:0007669"/>
    <property type="project" value="UniProtKB-KW"/>
</dbReference>
<sequence>MERNILADVDHPFIVKLHYAFQTEGKLYLILEFLRATSAAEQGVPYSMTVRKTYSFCGTVEYMAPEVLIGKGHGTARRYGGATECSCSRCSPARCRFQGSTRKETMHQILKAQAGYAAVSVRRCLKVSLRALFKRKSGQPLGSGPNGIAELKSALILCQHRLGRPASRGASSRHSNQFALGLTTRSTLTMSTPNRTPQDSPCMPPSATANELFRASPTWPAAADCNSSRTSSRALIIDCAKRDPRRRGRNFACASPSTPTSVCDFGFAKQLRADNGLLMTPCYTASFGYSAACDVWSAGVLLYTMLADRLRTRTARPTRPRRYSTELRLAAWNLRRQLGVRVTRCQGGLTDLVRRMLHVDPSQRITLRPRYCSTPGCASFRSADVSPRCAPRGRQMLGAMRATFAALNSTSTGAGNSGRGGAGRQAAQVPALQSVASV</sequence>
<keyword evidence="8" id="KW-1185">Reference proteome</keyword>
<keyword evidence="5" id="KW-0067">ATP-binding</keyword>
<evidence type="ECO:0000313" key="9">
    <source>
        <dbReference type="WBParaSite" id="maker-unitig_38011-snap-gene-0.2-mRNA-1"/>
    </source>
</evidence>
<evidence type="ECO:0000256" key="2">
    <source>
        <dbReference type="ARBA" id="ARBA00022679"/>
    </source>
</evidence>
<dbReference type="PROSITE" id="PS50011">
    <property type="entry name" value="PROTEIN_KINASE_DOM"/>
    <property type="match status" value="1"/>
</dbReference>
<feature type="domain" description="Protein kinase" evidence="7">
    <location>
        <begin position="1"/>
        <end position="381"/>
    </location>
</feature>
<feature type="region of interest" description="Disordered" evidence="6">
    <location>
        <begin position="410"/>
        <end position="438"/>
    </location>
</feature>
<proteinExistence type="predicted"/>
<dbReference type="Gene3D" id="3.30.200.20">
    <property type="entry name" value="Phosphorylase Kinase, domain 1"/>
    <property type="match status" value="1"/>
</dbReference>
<evidence type="ECO:0000256" key="6">
    <source>
        <dbReference type="SAM" id="MobiDB-lite"/>
    </source>
</evidence>
<organism evidence="8 9">
    <name type="scientific">Macrostomum lignano</name>
    <dbReference type="NCBI Taxonomy" id="282301"/>
    <lineage>
        <taxon>Eukaryota</taxon>
        <taxon>Metazoa</taxon>
        <taxon>Spiralia</taxon>
        <taxon>Lophotrochozoa</taxon>
        <taxon>Platyhelminthes</taxon>
        <taxon>Rhabditophora</taxon>
        <taxon>Macrostomorpha</taxon>
        <taxon>Macrostomida</taxon>
        <taxon>Macrostomidae</taxon>
        <taxon>Macrostomum</taxon>
    </lineage>
</organism>
<evidence type="ECO:0000313" key="8">
    <source>
        <dbReference type="Proteomes" id="UP000095280"/>
    </source>
</evidence>
<keyword evidence="3" id="KW-0547">Nucleotide-binding</keyword>
<dbReference type="WBParaSite" id="maker-unitig_38011-snap-gene-0.2-mRNA-1">
    <property type="protein sequence ID" value="maker-unitig_38011-snap-gene-0.2-mRNA-1"/>
    <property type="gene ID" value="maker-unitig_38011-snap-gene-0.2"/>
</dbReference>
<evidence type="ECO:0000256" key="5">
    <source>
        <dbReference type="ARBA" id="ARBA00022840"/>
    </source>
</evidence>